<organism evidence="2 3">
    <name type="scientific">Methanochimaera problematica</name>
    <dbReference type="NCBI Taxonomy" id="2609417"/>
    <lineage>
        <taxon>Archaea</taxon>
        <taxon>Methanobacteriati</taxon>
        <taxon>Methanobacteriota</taxon>
        <taxon>Stenosarchaea group</taxon>
        <taxon>Methanomicrobia</taxon>
        <taxon>Methanomicrobiales</taxon>
        <taxon>Methanomicrobiaceae</taxon>
        <taxon>Methanochimaera</taxon>
    </lineage>
</organism>
<dbReference type="GeneID" id="85228952"/>
<dbReference type="Proteomes" id="UP001301797">
    <property type="component" value="Chromosome"/>
</dbReference>
<evidence type="ECO:0000313" key="3">
    <source>
        <dbReference type="Proteomes" id="UP001301797"/>
    </source>
</evidence>
<gene>
    <name evidence="2" type="ORF">F1737_02245</name>
</gene>
<dbReference type="AlphaFoldDB" id="A0AA97I3T5"/>
<name>A0AA97I3T5_9EURY</name>
<keyword evidence="1" id="KW-0812">Transmembrane</keyword>
<keyword evidence="1" id="KW-1133">Transmembrane helix</keyword>
<dbReference type="EMBL" id="CP043875">
    <property type="protein sequence ID" value="WOF15586.1"/>
    <property type="molecule type" value="Genomic_DNA"/>
</dbReference>
<evidence type="ECO:0000256" key="1">
    <source>
        <dbReference type="SAM" id="Phobius"/>
    </source>
</evidence>
<accession>A0AA97I3T5</accession>
<protein>
    <submittedName>
        <fullName evidence="2">Uncharacterized protein</fullName>
    </submittedName>
</protein>
<dbReference type="Gene3D" id="1.20.1270.390">
    <property type="match status" value="1"/>
</dbReference>
<keyword evidence="1" id="KW-0472">Membrane</keyword>
<dbReference type="RefSeq" id="WP_317137159.1">
    <property type="nucleotide sequence ID" value="NZ_CP043875.1"/>
</dbReference>
<dbReference type="KEGG" id="mefw:F1737_02245"/>
<proteinExistence type="predicted"/>
<sequence>MKKEILFLISIVLALCLVHSVGAANFDTPVVKFTPSQNSYSPGDSVSVSVDVKLASSGDSTFPAAHSLEAYTELDDPSWEYTVKINGHGESQSSTRSFLTLTGYLLDYPSASNEVIVSYRMEGTVPEVSSTGEKIFFQLSQIDGSGNTVSGGEVVYKKLVLNPGDIDKLRGIVETSLATFNTQIQDKLKIGVDIKEAQAKYDSAREKFIKSATASYSDANTYLSEAQTLIDEGTNLLNKAWAQKAIDDAQAKIDSTAFYITDFKVNRSMNNDARVINIETKIESAQSSLNSAKSLMNDGNYPQAYTVAESAHSKASEALTVSEELYEEVSKGFIPDIGGIGIFVVIGIIVIIAIVGIILYRRQTSWDELG</sequence>
<keyword evidence="3" id="KW-1185">Reference proteome</keyword>
<evidence type="ECO:0000313" key="2">
    <source>
        <dbReference type="EMBL" id="WOF15586.1"/>
    </source>
</evidence>
<feature type="transmembrane region" description="Helical" evidence="1">
    <location>
        <begin position="337"/>
        <end position="360"/>
    </location>
</feature>
<reference evidence="2 3" key="1">
    <citation type="submission" date="2019-09" db="EMBL/GenBank/DDBJ databases">
        <title>The complete genome of Methanoplanus sp. FWC-SCC4.</title>
        <authorList>
            <person name="Chen S.-C."/>
            <person name="Zhou Y.-Z."/>
            <person name="Lai M.-C."/>
        </authorList>
    </citation>
    <scope>NUCLEOTIDE SEQUENCE [LARGE SCALE GENOMIC DNA]</scope>
    <source>
        <strain evidence="2 3">FWC-SCC4</strain>
    </source>
</reference>